<dbReference type="EMBL" id="MTKO01000002">
    <property type="protein sequence ID" value="RWX48264.1"/>
    <property type="molecule type" value="Genomic_DNA"/>
</dbReference>
<evidence type="ECO:0000313" key="2">
    <source>
        <dbReference type="Proteomes" id="UP000287853"/>
    </source>
</evidence>
<dbReference type="AlphaFoldDB" id="A0A3S3RUE6"/>
<accession>A0A3S3RUE6</accession>
<gene>
    <name evidence="1" type="ORF">H206_05166</name>
</gene>
<evidence type="ECO:0000313" key="1">
    <source>
        <dbReference type="EMBL" id="RWX48264.1"/>
    </source>
</evidence>
<name>A0A3S3RUE6_9BACT</name>
<reference evidence="1 2" key="1">
    <citation type="submission" date="2017-01" db="EMBL/GenBank/DDBJ databases">
        <title>The cable genome- insights into the physiology and evolution of filamentous bacteria capable of sulfide oxidation via long distance electron transfer.</title>
        <authorList>
            <person name="Schreiber L."/>
            <person name="Bjerg J.T."/>
            <person name="Boggild A."/>
            <person name="Van De Vossenberg J."/>
            <person name="Meysman F."/>
            <person name="Nielsen L.P."/>
            <person name="Schramm A."/>
            <person name="Kjeldsen K.U."/>
        </authorList>
    </citation>
    <scope>NUCLEOTIDE SEQUENCE [LARGE SCALE GENOMIC DNA]</scope>
    <source>
        <strain evidence="1">MCF</strain>
    </source>
</reference>
<organism evidence="1 2">
    <name type="scientific">Candidatus Electrothrix aarhusensis</name>
    <dbReference type="NCBI Taxonomy" id="1859131"/>
    <lineage>
        <taxon>Bacteria</taxon>
        <taxon>Pseudomonadati</taxon>
        <taxon>Thermodesulfobacteriota</taxon>
        <taxon>Desulfobulbia</taxon>
        <taxon>Desulfobulbales</taxon>
        <taxon>Desulfobulbaceae</taxon>
        <taxon>Candidatus Electrothrix</taxon>
    </lineage>
</organism>
<keyword evidence="2" id="KW-1185">Reference proteome</keyword>
<sequence>MGSSSSILVSPREKKAVRTCCDGTSSIRSQCRPKVCS</sequence>
<dbReference type="Proteomes" id="UP000287853">
    <property type="component" value="Unassembled WGS sequence"/>
</dbReference>
<comment type="caution">
    <text evidence="1">The sequence shown here is derived from an EMBL/GenBank/DDBJ whole genome shotgun (WGS) entry which is preliminary data.</text>
</comment>
<proteinExistence type="predicted"/>
<protein>
    <submittedName>
        <fullName evidence="1">Uncharacterized protein</fullName>
    </submittedName>
</protein>